<protein>
    <recommendedName>
        <fullName evidence="4">Lipoprotein</fullName>
    </recommendedName>
</protein>
<name>A0A930V0X9_9ACTN</name>
<accession>A0A930V0X9</accession>
<evidence type="ECO:0000313" key="3">
    <source>
        <dbReference type="Proteomes" id="UP000656804"/>
    </source>
</evidence>
<sequence length="206" mass="21383">MALSALRVRVAGLIVLLAGVTGCGAGEAQVSTGTGVAAGSPRALAAAFIAHYGEDPATVEPMPPDAVDLNESAMGVVLEFRERGGPRTYVRVIVSRHPFDVAERACSDDQCDDVGSGGAQAMLIWSVGTPEEDPGVVTAEAHRGEVYVLIRSDGPFVPAGHDTPEVERLADAVVATANDPAVGFTTSRTYAEAGRALPDDVWRATR</sequence>
<dbReference type="RefSeq" id="WP_194504955.1">
    <property type="nucleotide sequence ID" value="NZ_JADIVZ010000014.1"/>
</dbReference>
<evidence type="ECO:0000313" key="2">
    <source>
        <dbReference type="EMBL" id="MBF4163691.1"/>
    </source>
</evidence>
<dbReference type="EMBL" id="JADIVZ010000014">
    <property type="protein sequence ID" value="MBF4163691.1"/>
    <property type="molecule type" value="Genomic_DNA"/>
</dbReference>
<dbReference type="Proteomes" id="UP000656804">
    <property type="component" value="Unassembled WGS sequence"/>
</dbReference>
<evidence type="ECO:0008006" key="4">
    <source>
        <dbReference type="Google" id="ProtNLM"/>
    </source>
</evidence>
<dbReference type="AlphaFoldDB" id="A0A930V0X9"/>
<dbReference type="PROSITE" id="PS51257">
    <property type="entry name" value="PROKAR_LIPOPROTEIN"/>
    <property type="match status" value="1"/>
</dbReference>
<feature type="chain" id="PRO_5039489817" description="Lipoprotein" evidence="1">
    <location>
        <begin position="26"/>
        <end position="206"/>
    </location>
</feature>
<reference evidence="2" key="1">
    <citation type="submission" date="2020-11" db="EMBL/GenBank/DDBJ databases">
        <title>Nocardioides sp. CBS4Y-1, whole genome shotgun sequence.</title>
        <authorList>
            <person name="Tuo L."/>
        </authorList>
    </citation>
    <scope>NUCLEOTIDE SEQUENCE</scope>
    <source>
        <strain evidence="2">CBS4Y-1</strain>
    </source>
</reference>
<gene>
    <name evidence="2" type="ORF">ISG29_18585</name>
</gene>
<comment type="caution">
    <text evidence="2">The sequence shown here is derived from an EMBL/GenBank/DDBJ whole genome shotgun (WGS) entry which is preliminary data.</text>
</comment>
<feature type="signal peptide" evidence="1">
    <location>
        <begin position="1"/>
        <end position="25"/>
    </location>
</feature>
<keyword evidence="1" id="KW-0732">Signal</keyword>
<keyword evidence="3" id="KW-1185">Reference proteome</keyword>
<organism evidence="2 3">
    <name type="scientific">Nocardioides acrostichi</name>
    <dbReference type="NCBI Taxonomy" id="2784339"/>
    <lineage>
        <taxon>Bacteria</taxon>
        <taxon>Bacillati</taxon>
        <taxon>Actinomycetota</taxon>
        <taxon>Actinomycetes</taxon>
        <taxon>Propionibacteriales</taxon>
        <taxon>Nocardioidaceae</taxon>
        <taxon>Nocardioides</taxon>
    </lineage>
</organism>
<proteinExistence type="predicted"/>
<evidence type="ECO:0000256" key="1">
    <source>
        <dbReference type="SAM" id="SignalP"/>
    </source>
</evidence>